<name>A0A0R3BKM8_9BRAD</name>
<dbReference type="AlphaFoldDB" id="A0A0R3BKM8"/>
<dbReference type="EMBL" id="LJYF01000051">
    <property type="protein sequence ID" value="KRP85887.1"/>
    <property type="molecule type" value="Genomic_DNA"/>
</dbReference>
<evidence type="ECO:0000313" key="2">
    <source>
        <dbReference type="Proteomes" id="UP000051380"/>
    </source>
</evidence>
<comment type="caution">
    <text evidence="1">The sequence shown here is derived from an EMBL/GenBank/DDBJ whole genome shotgun (WGS) entry which is preliminary data.</text>
</comment>
<sequence length="175" mass="19138">MELALGQRVLAMSWFDDNLAAGDLAILFKVSQTIRRDRRAAWEARTLRRIHQSLAPNCADDLTAHRQVTERLDIGCEVKMVGVARPMCESCTKIGPTEAHGTISFGEHSCSFVDVVDVSSSRRARAPVAQLPRWVGTLAADRLITAELPPDDAAVAPFLSYHGKGGVPTDLMRTL</sequence>
<reference evidence="1 2" key="1">
    <citation type="submission" date="2015-09" db="EMBL/GenBank/DDBJ databases">
        <title>Draft Genome Sequence of the Strain BR 3267 (Bradyrhizobium yuanmingense) recommended as inoculant for cowpea in Brazil.</title>
        <authorList>
            <person name="Simoes-Araujo J.L."/>
            <person name="Zilli J.E."/>
        </authorList>
    </citation>
    <scope>NUCLEOTIDE SEQUENCE [LARGE SCALE GENOMIC DNA]</scope>
    <source>
        <strain evidence="1 2">BR3267</strain>
    </source>
</reference>
<organism evidence="1 2">
    <name type="scientific">Bradyrhizobium yuanmingense</name>
    <dbReference type="NCBI Taxonomy" id="108015"/>
    <lineage>
        <taxon>Bacteria</taxon>
        <taxon>Pseudomonadati</taxon>
        <taxon>Pseudomonadota</taxon>
        <taxon>Alphaproteobacteria</taxon>
        <taxon>Hyphomicrobiales</taxon>
        <taxon>Nitrobacteraceae</taxon>
        <taxon>Bradyrhizobium</taxon>
    </lineage>
</organism>
<gene>
    <name evidence="1" type="ORF">AOQ72_04445</name>
</gene>
<protein>
    <submittedName>
        <fullName evidence="1">Uncharacterized protein</fullName>
    </submittedName>
</protein>
<proteinExistence type="predicted"/>
<accession>A0A0R3BKM8</accession>
<dbReference type="Proteomes" id="UP000051380">
    <property type="component" value="Unassembled WGS sequence"/>
</dbReference>
<evidence type="ECO:0000313" key="1">
    <source>
        <dbReference type="EMBL" id="KRP85887.1"/>
    </source>
</evidence>